<organism evidence="2 3">
    <name type="scientific">Postia placenta MAD-698-R-SB12</name>
    <dbReference type="NCBI Taxonomy" id="670580"/>
    <lineage>
        <taxon>Eukaryota</taxon>
        <taxon>Fungi</taxon>
        <taxon>Dikarya</taxon>
        <taxon>Basidiomycota</taxon>
        <taxon>Agaricomycotina</taxon>
        <taxon>Agaricomycetes</taxon>
        <taxon>Polyporales</taxon>
        <taxon>Adustoporiaceae</taxon>
        <taxon>Rhodonia</taxon>
    </lineage>
</organism>
<reference evidence="2 3" key="1">
    <citation type="submission" date="2017-04" db="EMBL/GenBank/DDBJ databases">
        <title>Genome Sequence of the Model Brown-Rot Fungus Postia placenta SB12.</title>
        <authorList>
            <consortium name="DOE Joint Genome Institute"/>
            <person name="Gaskell J."/>
            <person name="Kersten P."/>
            <person name="Larrondo L.F."/>
            <person name="Canessa P."/>
            <person name="Martinez D."/>
            <person name="Hibbett D."/>
            <person name="Schmoll M."/>
            <person name="Kubicek C.P."/>
            <person name="Martinez A.T."/>
            <person name="Yadav J."/>
            <person name="Master E."/>
            <person name="Magnuson J.K."/>
            <person name="James T."/>
            <person name="Yaver D."/>
            <person name="Berka R."/>
            <person name="Labutti K."/>
            <person name="Lipzen A."/>
            <person name="Aerts A."/>
            <person name="Barry K."/>
            <person name="Henrissat B."/>
            <person name="Blanchette R."/>
            <person name="Grigoriev I."/>
            <person name="Cullen D."/>
        </authorList>
    </citation>
    <scope>NUCLEOTIDE SEQUENCE [LARGE SCALE GENOMIC DNA]</scope>
    <source>
        <strain evidence="2 3">MAD-698-R-SB12</strain>
    </source>
</reference>
<evidence type="ECO:0000313" key="3">
    <source>
        <dbReference type="Proteomes" id="UP000194127"/>
    </source>
</evidence>
<feature type="region of interest" description="Disordered" evidence="1">
    <location>
        <begin position="182"/>
        <end position="206"/>
    </location>
</feature>
<sequence>MHLPINTSMLSGCLSHVSRWLSFPAFQRQFCGELSGKRLLPTTPAISRDTFWLQLVGRPCIGEVYVFVGRVRTHVPGLWVQEKEKTPLGAKQRAVAYTWVERVLFIRMHHSRRTSDDPPRLHGLLLQFDPLPEVTYSNTTMNPLTPTISILHNSRERQRYSKAPLPNRRCRVIAAWKTYRPPAEDMKRDGDNVQQNEGGQSDRVEGDHDAALQPLDDDELSVIQNSIATPVRLRHRWYSPTMDQHQYMIDRVQTAGIEIIVYLPVWNVSLRALHEMRIGETGAHQQSDGRSATALSMMSKYMPHIKAGLEAISRVAASGRAGGQARKRTNAGASKCKASTPSVKTTLT</sequence>
<dbReference type="EMBL" id="KZ110599">
    <property type="protein sequence ID" value="OSX61071.1"/>
    <property type="molecule type" value="Genomic_DNA"/>
</dbReference>
<feature type="region of interest" description="Disordered" evidence="1">
    <location>
        <begin position="319"/>
        <end position="348"/>
    </location>
</feature>
<keyword evidence="3" id="KW-1185">Reference proteome</keyword>
<feature type="compositionally biased region" description="Polar residues" evidence="1">
    <location>
        <begin position="337"/>
        <end position="348"/>
    </location>
</feature>
<dbReference type="AlphaFoldDB" id="A0A1X6MXI7"/>
<name>A0A1X6MXI7_9APHY</name>
<dbReference type="GeneID" id="36321981"/>
<feature type="compositionally biased region" description="Basic and acidic residues" evidence="1">
    <location>
        <begin position="182"/>
        <end position="191"/>
    </location>
</feature>
<evidence type="ECO:0000313" key="2">
    <source>
        <dbReference type="EMBL" id="OSX61071.1"/>
    </source>
</evidence>
<gene>
    <name evidence="2" type="ORF">POSPLADRAFT_1034595</name>
</gene>
<evidence type="ECO:0000256" key="1">
    <source>
        <dbReference type="SAM" id="MobiDB-lite"/>
    </source>
</evidence>
<dbReference type="RefSeq" id="XP_024337865.1">
    <property type="nucleotide sequence ID" value="XM_024477031.1"/>
</dbReference>
<proteinExistence type="predicted"/>
<accession>A0A1X6MXI7</accession>
<dbReference type="Proteomes" id="UP000194127">
    <property type="component" value="Unassembled WGS sequence"/>
</dbReference>
<protein>
    <submittedName>
        <fullName evidence="2">Uncharacterized protein</fullName>
    </submittedName>
</protein>